<comment type="pathway">
    <text evidence="14 15">Cell wall biogenesis; peptidoglycan biosynthesis.</text>
</comment>
<dbReference type="Pfam" id="PF02875">
    <property type="entry name" value="Mur_ligase_C"/>
    <property type="match status" value="1"/>
</dbReference>
<dbReference type="GO" id="GO:0000287">
    <property type="term" value="F:magnesium ion binding"/>
    <property type="evidence" value="ECO:0007669"/>
    <property type="project" value="UniProtKB-UniRule"/>
</dbReference>
<dbReference type="FunFam" id="3.90.190.20:FF:000006">
    <property type="entry name" value="UDP-N-acetylmuramoyl-L-alanyl-D-glutamate--2,6-diaminopimelate ligase"/>
    <property type="match status" value="1"/>
</dbReference>
<accession>A0A1F2UPF5</accession>
<keyword evidence="4 14" id="KW-0573">Peptidoglycan synthesis</keyword>
<feature type="binding site" evidence="14">
    <location>
        <position position="190"/>
    </location>
    <ligand>
        <name>UDP-N-acetyl-alpha-D-muramoyl-L-alanyl-D-glutamate</name>
        <dbReference type="ChEBI" id="CHEBI:83900"/>
    </ligand>
</feature>
<feature type="domain" description="Mur ligase central" evidence="18">
    <location>
        <begin position="111"/>
        <end position="312"/>
    </location>
</feature>
<evidence type="ECO:0000256" key="2">
    <source>
        <dbReference type="ARBA" id="ARBA00022618"/>
    </source>
</evidence>
<keyword evidence="14" id="KW-0963">Cytoplasm</keyword>
<dbReference type="NCBIfam" id="TIGR01085">
    <property type="entry name" value="murE"/>
    <property type="match status" value="1"/>
</dbReference>
<dbReference type="Pfam" id="PF01225">
    <property type="entry name" value="Mur_ligase"/>
    <property type="match status" value="1"/>
</dbReference>
<evidence type="ECO:0000259" key="16">
    <source>
        <dbReference type="Pfam" id="PF01225"/>
    </source>
</evidence>
<evidence type="ECO:0000256" key="10">
    <source>
        <dbReference type="ARBA" id="ARBA00072883"/>
    </source>
</evidence>
<feature type="binding site" evidence="14">
    <location>
        <begin position="407"/>
        <end position="410"/>
    </location>
    <ligand>
        <name>meso-2,6-diaminopimelate</name>
        <dbReference type="ChEBI" id="CHEBI:57791"/>
    </ligand>
</feature>
<comment type="caution">
    <text evidence="14">Lacks conserved residue(s) required for the propagation of feature annotation.</text>
</comment>
<evidence type="ECO:0000256" key="5">
    <source>
        <dbReference type="ARBA" id="ARBA00023306"/>
    </source>
</evidence>
<feature type="binding site" evidence="14">
    <location>
        <begin position="113"/>
        <end position="119"/>
    </location>
    <ligand>
        <name>ATP</name>
        <dbReference type="ChEBI" id="CHEBI:30616"/>
    </ligand>
</feature>
<dbReference type="Gene3D" id="3.40.1390.10">
    <property type="entry name" value="MurE/MurF, N-terminal domain"/>
    <property type="match status" value="1"/>
</dbReference>
<comment type="similarity">
    <text evidence="1 14">Belongs to the MurCDEF family. MurE subfamily.</text>
</comment>
<dbReference type="GO" id="GO:0071555">
    <property type="term" value="P:cell wall organization"/>
    <property type="evidence" value="ECO:0007669"/>
    <property type="project" value="UniProtKB-KW"/>
</dbReference>
<feature type="domain" description="Mur ligase N-terminal catalytic" evidence="16">
    <location>
        <begin position="26"/>
        <end position="73"/>
    </location>
</feature>
<feature type="binding site" evidence="14">
    <location>
        <begin position="155"/>
        <end position="156"/>
    </location>
    <ligand>
        <name>UDP-N-acetyl-alpha-D-muramoyl-L-alanyl-D-glutamate</name>
        <dbReference type="ChEBI" id="CHEBI:83900"/>
    </ligand>
</feature>
<comment type="catalytic activity">
    <reaction evidence="7 14">
        <text>UDP-N-acetyl-alpha-D-muramoyl-L-alanyl-D-glutamate + meso-2,6-diaminopimelate + ATP = UDP-N-acetyl-alpha-D-muramoyl-L-alanyl-gamma-D-glutamyl-meso-2,6-diaminopimelate + ADP + phosphate + H(+)</text>
        <dbReference type="Rhea" id="RHEA:23676"/>
        <dbReference type="ChEBI" id="CHEBI:15378"/>
        <dbReference type="ChEBI" id="CHEBI:30616"/>
        <dbReference type="ChEBI" id="CHEBI:43474"/>
        <dbReference type="ChEBI" id="CHEBI:57791"/>
        <dbReference type="ChEBI" id="CHEBI:83900"/>
        <dbReference type="ChEBI" id="CHEBI:83905"/>
        <dbReference type="ChEBI" id="CHEBI:456216"/>
        <dbReference type="EC" id="6.3.2.13"/>
    </reaction>
</comment>
<evidence type="ECO:0000256" key="6">
    <source>
        <dbReference type="ARBA" id="ARBA00023316"/>
    </source>
</evidence>
<dbReference type="Gene3D" id="3.40.1190.10">
    <property type="entry name" value="Mur-like, catalytic domain"/>
    <property type="match status" value="1"/>
</dbReference>
<dbReference type="Proteomes" id="UP000178086">
    <property type="component" value="Unassembled WGS sequence"/>
</dbReference>
<dbReference type="Pfam" id="PF08245">
    <property type="entry name" value="Mur_ligase_M"/>
    <property type="match status" value="1"/>
</dbReference>
<feature type="binding site" evidence="14">
    <location>
        <position position="460"/>
    </location>
    <ligand>
        <name>meso-2,6-diaminopimelate</name>
        <dbReference type="ChEBI" id="CHEBI:57791"/>
    </ligand>
</feature>
<dbReference type="SUPFAM" id="SSF53244">
    <property type="entry name" value="MurD-like peptide ligases, peptide-binding domain"/>
    <property type="match status" value="1"/>
</dbReference>
<dbReference type="InterPro" id="IPR036615">
    <property type="entry name" value="Mur_ligase_C_dom_sf"/>
</dbReference>
<feature type="binding site" evidence="14">
    <location>
        <position position="383"/>
    </location>
    <ligand>
        <name>meso-2,6-diaminopimelate</name>
        <dbReference type="ChEBI" id="CHEBI:57791"/>
    </ligand>
</feature>
<evidence type="ECO:0000256" key="3">
    <source>
        <dbReference type="ARBA" id="ARBA00022960"/>
    </source>
</evidence>
<organism evidence="19 20">
    <name type="scientific">Candidatus Aquicultor primus</name>
    <dbReference type="NCBI Taxonomy" id="1797195"/>
    <lineage>
        <taxon>Bacteria</taxon>
        <taxon>Bacillati</taxon>
        <taxon>Actinomycetota</taxon>
        <taxon>Candidatus Aquicultoria</taxon>
        <taxon>Candidatus Aquicultorales</taxon>
        <taxon>Candidatus Aquicultoraceae</taxon>
        <taxon>Candidatus Aquicultor</taxon>
    </lineage>
</organism>
<proteinExistence type="inferred from homology"/>
<keyword evidence="2 14" id="KW-0132">Cell division</keyword>
<feature type="modified residue" description="N6-carboxylysine" evidence="14">
    <location>
        <position position="222"/>
    </location>
</feature>
<dbReference type="InterPro" id="IPR013221">
    <property type="entry name" value="Mur_ligase_cen"/>
</dbReference>
<dbReference type="GO" id="GO:0051301">
    <property type="term" value="P:cell division"/>
    <property type="evidence" value="ECO:0007669"/>
    <property type="project" value="UniProtKB-KW"/>
</dbReference>
<keyword evidence="14" id="KW-0460">Magnesium</keyword>
<dbReference type="EC" id="6.3.2.13" evidence="9 14"/>
<feature type="binding site" evidence="14">
    <location>
        <position position="34"/>
    </location>
    <ligand>
        <name>UDP-N-acetyl-alpha-D-muramoyl-L-alanyl-D-glutamate</name>
        <dbReference type="ChEBI" id="CHEBI:83900"/>
    </ligand>
</feature>
<dbReference type="InterPro" id="IPR036565">
    <property type="entry name" value="Mur-like_cat_sf"/>
</dbReference>
<keyword evidence="5 14" id="KW-0131">Cell cycle</keyword>
<evidence type="ECO:0000256" key="9">
    <source>
        <dbReference type="ARBA" id="ARBA00066633"/>
    </source>
</evidence>
<evidence type="ECO:0000256" key="1">
    <source>
        <dbReference type="ARBA" id="ARBA00005898"/>
    </source>
</evidence>
<dbReference type="GO" id="GO:0008360">
    <property type="term" value="P:regulation of cell shape"/>
    <property type="evidence" value="ECO:0007669"/>
    <property type="project" value="UniProtKB-KW"/>
</dbReference>
<keyword evidence="14 19" id="KW-0436">Ligase</keyword>
<dbReference type="PANTHER" id="PTHR23135">
    <property type="entry name" value="MUR LIGASE FAMILY MEMBER"/>
    <property type="match status" value="1"/>
</dbReference>
<dbReference type="SUPFAM" id="SSF63418">
    <property type="entry name" value="MurE/MurF N-terminal domain"/>
    <property type="match status" value="1"/>
</dbReference>
<dbReference type="InterPro" id="IPR035911">
    <property type="entry name" value="MurE/MurF_N"/>
</dbReference>
<dbReference type="GO" id="GO:0005524">
    <property type="term" value="F:ATP binding"/>
    <property type="evidence" value="ECO:0007669"/>
    <property type="project" value="UniProtKB-UniRule"/>
</dbReference>
<evidence type="ECO:0000256" key="4">
    <source>
        <dbReference type="ARBA" id="ARBA00022984"/>
    </source>
</evidence>
<name>A0A1F2UPF5_9ACTN</name>
<protein>
    <recommendedName>
        <fullName evidence="10 14">UDP-N-acetylmuramoyl-L-alanyl-D-glutamate--2,6-diaminopimelate ligase</fullName>
        <ecNumber evidence="9 14">6.3.2.13</ecNumber>
    </recommendedName>
    <alternativeName>
        <fullName evidence="11 14">Meso-A2pm-adding enzyme</fullName>
    </alternativeName>
    <alternativeName>
        <fullName evidence="12 14">Meso-diaminopimelate-adding enzyme</fullName>
    </alternativeName>
    <alternativeName>
        <fullName evidence="13 14">UDP-MurNAc-L-Ala-D-Glu:meso-diaminopimelate ligase</fullName>
    </alternativeName>
    <alternativeName>
        <fullName evidence="14">UDP-MurNAc-tripeptide synthetase</fullName>
    </alternativeName>
    <alternativeName>
        <fullName evidence="14">UDP-N-acetylmuramyl-tripeptide synthetase</fullName>
    </alternativeName>
</protein>
<dbReference type="PANTHER" id="PTHR23135:SF4">
    <property type="entry name" value="UDP-N-ACETYLMURAMOYL-L-ALANYL-D-GLUTAMATE--2,6-DIAMINOPIMELATE LIGASE MURE HOMOLOG, CHLOROPLASTIC"/>
    <property type="match status" value="1"/>
</dbReference>
<dbReference type="InterPro" id="IPR005761">
    <property type="entry name" value="UDP-N-AcMur-Glu-dNH2Pim_ligase"/>
</dbReference>
<dbReference type="GO" id="GO:0009252">
    <property type="term" value="P:peptidoglycan biosynthetic process"/>
    <property type="evidence" value="ECO:0007669"/>
    <property type="project" value="UniProtKB-UniRule"/>
</dbReference>
<sequence length="491" mass="53651">MEESVRLKDIVAEIEEIKFEGDPDIEISGLAYDSRRVKSGDLFFCIRGFKTDGHEYAGRAQEAGASAVMVEEVMPDLSITQVVVEDTRVGMARAASAFYGHPTRKMRLVGVTGTNGKTTTTYMIDSIFKSSGYKTGLIGTIEYRIGDEVFAVERTTPESLDIQRLFASMVDAGVEAVSIEVSSHAIDLARVEACDFDALVFTNLSREHLDYHGTMEEYFKVKRRIFERTSGRDVVHVINVDDQFGRRIIEETGSRHIRFSNKDKVEVYGTNIEARADGSTFELHVPGAQTSVALRLPGMFNIHNALAAAGVAYSQGIGINVIKVGLEALAAVPGRFERIDCGQGFSVIVDYAHTPDSLEKALIAAREITTGRLITVFGCGGDRDRGKRPLMGRIGTQLSDYAILTSDNPRSEEPGKIIEEIAEGARALNGNGYHIIEDRRLAIKEAIACAGNGDTVIIAGKGHEGGQEIKGEKMTFDDRDVARRCLEGLKG</sequence>
<evidence type="ECO:0000313" key="20">
    <source>
        <dbReference type="Proteomes" id="UP000178086"/>
    </source>
</evidence>
<comment type="PTM">
    <text evidence="14">Carboxylation is probably crucial for Mg(2+) binding and, consequently, for the gamma-phosphate positioning of ATP.</text>
</comment>
<keyword evidence="14" id="KW-0547">Nucleotide-binding</keyword>
<evidence type="ECO:0000256" key="15">
    <source>
        <dbReference type="RuleBase" id="RU004135"/>
    </source>
</evidence>
<keyword evidence="14" id="KW-0067">ATP-binding</keyword>
<evidence type="ECO:0000256" key="12">
    <source>
        <dbReference type="ARBA" id="ARBA00076158"/>
    </source>
</evidence>
<feature type="binding site" evidence="14">
    <location>
        <position position="182"/>
    </location>
    <ligand>
        <name>UDP-N-acetyl-alpha-D-muramoyl-L-alanyl-D-glutamate</name>
        <dbReference type="ChEBI" id="CHEBI:83900"/>
    </ligand>
</feature>
<dbReference type="GO" id="GO:0008765">
    <property type="term" value="F:UDP-N-acetylmuramoylalanyl-D-glutamate-2,6-diaminopimelate ligase activity"/>
    <property type="evidence" value="ECO:0007669"/>
    <property type="project" value="UniProtKB-UniRule"/>
</dbReference>
<comment type="caution">
    <text evidence="19">The sequence shown here is derived from an EMBL/GenBank/DDBJ whole genome shotgun (WGS) entry which is preliminary data.</text>
</comment>
<dbReference type="NCBIfam" id="NF001124">
    <property type="entry name" value="PRK00139.1-2"/>
    <property type="match status" value="1"/>
</dbReference>
<dbReference type="HAMAP" id="MF_00208">
    <property type="entry name" value="MurE"/>
    <property type="match status" value="1"/>
</dbReference>
<dbReference type="EMBL" id="MELI01000029">
    <property type="protein sequence ID" value="OFW34858.1"/>
    <property type="molecule type" value="Genomic_DNA"/>
</dbReference>
<dbReference type="InterPro" id="IPR004101">
    <property type="entry name" value="Mur_ligase_C"/>
</dbReference>
<comment type="subcellular location">
    <subcellularLocation>
        <location evidence="14 15">Cytoplasm</location>
    </subcellularLocation>
</comment>
<feature type="short sequence motif" description="Meso-diaminopimelate recognition motif" evidence="14">
    <location>
        <begin position="407"/>
        <end position="410"/>
    </location>
</feature>
<evidence type="ECO:0000259" key="18">
    <source>
        <dbReference type="Pfam" id="PF08245"/>
    </source>
</evidence>
<gene>
    <name evidence="14" type="primary">murE</name>
    <name evidence="19" type="ORF">A2074_06750</name>
</gene>
<evidence type="ECO:0000256" key="11">
    <source>
        <dbReference type="ARBA" id="ARBA00075482"/>
    </source>
</evidence>
<feature type="binding site" evidence="14">
    <location>
        <position position="464"/>
    </location>
    <ligand>
        <name>meso-2,6-diaminopimelate</name>
        <dbReference type="ChEBI" id="CHEBI:57791"/>
    </ligand>
</feature>
<dbReference type="AlphaFoldDB" id="A0A1F2UPF5"/>
<keyword evidence="6 14" id="KW-0961">Cell wall biogenesis/degradation</keyword>
<dbReference type="InterPro" id="IPR000713">
    <property type="entry name" value="Mur_ligase_N"/>
</dbReference>
<evidence type="ECO:0000256" key="8">
    <source>
        <dbReference type="ARBA" id="ARBA00056782"/>
    </source>
</evidence>
<evidence type="ECO:0000256" key="14">
    <source>
        <dbReference type="HAMAP-Rule" id="MF_00208"/>
    </source>
</evidence>
<comment type="function">
    <text evidence="8 14">Catalyzes the addition of meso-diaminopimelic acid to the nucleotide precursor UDP-N-acetylmuramoyl-L-alanyl-D-glutamate (UMAG) in the biosynthesis of bacterial cell-wall peptidoglycan.</text>
</comment>
<evidence type="ECO:0000256" key="7">
    <source>
        <dbReference type="ARBA" id="ARBA00050251"/>
    </source>
</evidence>
<comment type="cofactor">
    <cofactor evidence="14">
        <name>Mg(2+)</name>
        <dbReference type="ChEBI" id="CHEBI:18420"/>
    </cofactor>
</comment>
<evidence type="ECO:0000313" key="19">
    <source>
        <dbReference type="EMBL" id="OFW34858.1"/>
    </source>
</evidence>
<dbReference type="SUPFAM" id="SSF53623">
    <property type="entry name" value="MurD-like peptide ligases, catalytic domain"/>
    <property type="match status" value="1"/>
</dbReference>
<feature type="domain" description="Mur ligase C-terminal" evidence="17">
    <location>
        <begin position="334"/>
        <end position="462"/>
    </location>
</feature>
<dbReference type="UniPathway" id="UPA00219"/>
<dbReference type="GO" id="GO:0005737">
    <property type="term" value="C:cytoplasm"/>
    <property type="evidence" value="ECO:0007669"/>
    <property type="project" value="UniProtKB-SubCell"/>
</dbReference>
<keyword evidence="3 14" id="KW-0133">Cell shape</keyword>
<evidence type="ECO:0000256" key="13">
    <source>
        <dbReference type="ARBA" id="ARBA00081560"/>
    </source>
</evidence>
<dbReference type="Gene3D" id="3.90.190.20">
    <property type="entry name" value="Mur ligase, C-terminal domain"/>
    <property type="match status" value="1"/>
</dbReference>
<dbReference type="NCBIfam" id="NF001126">
    <property type="entry name" value="PRK00139.1-4"/>
    <property type="match status" value="1"/>
</dbReference>
<evidence type="ECO:0000259" key="17">
    <source>
        <dbReference type="Pfam" id="PF02875"/>
    </source>
</evidence>
<reference evidence="19 20" key="1">
    <citation type="journal article" date="2016" name="Nat. Commun.">
        <title>Thousands of microbial genomes shed light on interconnected biogeochemical processes in an aquifer system.</title>
        <authorList>
            <person name="Anantharaman K."/>
            <person name="Brown C.T."/>
            <person name="Hug L.A."/>
            <person name="Sharon I."/>
            <person name="Castelle C.J."/>
            <person name="Probst A.J."/>
            <person name="Thomas B.C."/>
            <person name="Singh A."/>
            <person name="Wilkins M.J."/>
            <person name="Karaoz U."/>
            <person name="Brodie E.L."/>
            <person name="Williams K.H."/>
            <person name="Hubbard S.S."/>
            <person name="Banfield J.F."/>
        </authorList>
    </citation>
    <scope>NUCLEOTIDE SEQUENCE [LARGE SCALE GENOMIC DNA]</scope>
</reference>